<dbReference type="PANTHER" id="PTHR14095">
    <property type="entry name" value="PHOSPHATASE 2A REGULATORY SUBUNIT-RELATED"/>
    <property type="match status" value="1"/>
</dbReference>
<dbReference type="VEuPathDB" id="TriTrypDB:Tc_MARK_7723"/>
<keyword evidence="2" id="KW-0106">Calcium</keyword>
<dbReference type="VEuPathDB" id="TriTrypDB:BCY84_22019"/>
<dbReference type="EMBL" id="PRFA01000025">
    <property type="protein sequence ID" value="PWU94733.1"/>
    <property type="molecule type" value="Genomic_DNA"/>
</dbReference>
<feature type="compositionally biased region" description="Pro residues" evidence="3">
    <location>
        <begin position="37"/>
        <end position="47"/>
    </location>
</feature>
<gene>
    <name evidence="5" type="ORF">C4B63_25g136</name>
</gene>
<dbReference type="GO" id="GO:0005509">
    <property type="term" value="F:calcium ion binding"/>
    <property type="evidence" value="ECO:0007669"/>
    <property type="project" value="InterPro"/>
</dbReference>
<dbReference type="VEuPathDB" id="TriTrypDB:TcG_04313"/>
<evidence type="ECO:0000313" key="5">
    <source>
        <dbReference type="EMBL" id="PWU94733.1"/>
    </source>
</evidence>
<dbReference type="PROSITE" id="PS50222">
    <property type="entry name" value="EF_HAND_2"/>
    <property type="match status" value="1"/>
</dbReference>
<feature type="compositionally biased region" description="Basic and acidic residues" evidence="3">
    <location>
        <begin position="299"/>
        <end position="326"/>
    </location>
</feature>
<reference evidence="5 6" key="1">
    <citation type="journal article" date="2018" name="Microb. Genom.">
        <title>Expanding an expanded genome: long-read sequencing of Trypanosoma cruzi.</title>
        <authorList>
            <person name="Berna L."/>
            <person name="Rodriguez M."/>
            <person name="Chiribao M.L."/>
            <person name="Parodi-Talice A."/>
            <person name="Pita S."/>
            <person name="Rijo G."/>
            <person name="Alvarez-Valin F."/>
            <person name="Robello C."/>
        </authorList>
    </citation>
    <scope>NUCLEOTIDE SEQUENCE [LARGE SCALE GENOMIC DNA]</scope>
    <source>
        <strain evidence="5 6">Dm28c</strain>
    </source>
</reference>
<accession>A0A2V2VK33</accession>
<organism evidence="5 6">
    <name type="scientific">Trypanosoma cruzi</name>
    <dbReference type="NCBI Taxonomy" id="5693"/>
    <lineage>
        <taxon>Eukaryota</taxon>
        <taxon>Discoba</taxon>
        <taxon>Euglenozoa</taxon>
        <taxon>Kinetoplastea</taxon>
        <taxon>Metakinetoplastina</taxon>
        <taxon>Trypanosomatida</taxon>
        <taxon>Trypanosomatidae</taxon>
        <taxon>Trypanosoma</taxon>
        <taxon>Schizotrypanum</taxon>
    </lineage>
</organism>
<feature type="region of interest" description="Disordered" evidence="3">
    <location>
        <begin position="1"/>
        <end position="20"/>
    </location>
</feature>
<dbReference type="VEuPathDB" id="TriTrypDB:C4B63_25g136"/>
<dbReference type="PROSITE" id="PS00018">
    <property type="entry name" value="EF_HAND_1"/>
    <property type="match status" value="1"/>
</dbReference>
<dbReference type="InterPro" id="IPR002048">
    <property type="entry name" value="EF_hand_dom"/>
</dbReference>
<proteinExistence type="predicted"/>
<comment type="caution">
    <text evidence="5">The sequence shown here is derived from an EMBL/GenBank/DDBJ whole genome shotgun (WGS) entry which is preliminary data.</text>
</comment>
<dbReference type="VEuPathDB" id="TriTrypDB:C3747_23g113"/>
<dbReference type="FunFam" id="1.10.238.10:FF:000025">
    <property type="entry name" value="serine/threonine-protein phosphatase 2A regulatory subunit B'' subunit alpha"/>
    <property type="match status" value="1"/>
</dbReference>
<feature type="compositionally biased region" description="Polar residues" evidence="3">
    <location>
        <begin position="122"/>
        <end position="142"/>
    </location>
</feature>
<dbReference type="VEuPathDB" id="TriTrypDB:TcCLB.508909.170"/>
<dbReference type="VEuPathDB" id="TriTrypDB:TcYC6_0048260"/>
<keyword evidence="1" id="KW-0479">Metal-binding</keyword>
<dbReference type="VEuPathDB" id="TriTrypDB:TCDM_09649"/>
<dbReference type="VEuPathDB" id="TriTrypDB:ECC02_001570"/>
<protein>
    <recommendedName>
        <fullName evidence="4">EF-hand domain-containing protein</fullName>
    </recommendedName>
</protein>
<dbReference type="Proteomes" id="UP000246121">
    <property type="component" value="Unassembled WGS sequence"/>
</dbReference>
<dbReference type="VEuPathDB" id="TriTrypDB:TcBrA4_0135180"/>
<evidence type="ECO:0000259" key="4">
    <source>
        <dbReference type="PROSITE" id="PS50222"/>
    </source>
</evidence>
<feature type="region of interest" description="Disordered" evidence="3">
    <location>
        <begin position="261"/>
        <end position="287"/>
    </location>
</feature>
<dbReference type="GO" id="GO:0019888">
    <property type="term" value="F:protein phosphatase regulator activity"/>
    <property type="evidence" value="ECO:0007669"/>
    <property type="project" value="TreeGrafter"/>
</dbReference>
<feature type="domain" description="EF-hand" evidence="4">
    <location>
        <begin position="807"/>
        <end position="842"/>
    </location>
</feature>
<evidence type="ECO:0000313" key="6">
    <source>
        <dbReference type="Proteomes" id="UP000246121"/>
    </source>
</evidence>
<feature type="region of interest" description="Disordered" evidence="3">
    <location>
        <begin position="102"/>
        <end position="159"/>
    </location>
</feature>
<dbReference type="InterPro" id="IPR018247">
    <property type="entry name" value="EF_Hand_1_Ca_BS"/>
</dbReference>
<dbReference type="GO" id="GO:0000159">
    <property type="term" value="C:protein phosphatase type 2A complex"/>
    <property type="evidence" value="ECO:0007669"/>
    <property type="project" value="TreeGrafter"/>
</dbReference>
<dbReference type="SUPFAM" id="SSF47473">
    <property type="entry name" value="EF-hand"/>
    <property type="match status" value="1"/>
</dbReference>
<dbReference type="VEuPathDB" id="TriTrypDB:TCSYLVIO_009058"/>
<dbReference type="VEuPathDB" id="TriTrypDB:TcCL_NonESM02451"/>
<feature type="compositionally biased region" description="Basic and acidic residues" evidence="3">
    <location>
        <begin position="261"/>
        <end position="270"/>
    </location>
</feature>
<evidence type="ECO:0000256" key="1">
    <source>
        <dbReference type="ARBA" id="ARBA00022723"/>
    </source>
</evidence>
<sequence>MVSNRSLSAPPGGGSLANDSNHFGYRWGELSVGGFSPSPPPSSPWPNRPQTFSRYESSADWRKSPSYGGNRYGAYFRRNCGGAYGRVSHEFNRGYSSRSASALEEQDLPFPPQGRNGRFNAHRSSSTPVWSQGPSYPTYQTPSPRYNRRRSGSSSSVSNAAKGKAEIPLLLASAFSEKQTTRVLVSLERSSTFSQAGIRLKLIEYLGYWMSDVLTGAAVEKLIMETYREADLKDTHTSIGERKKYSFSEVSNVMNTGKIAGDRHAQEGEKVNGSNRATSHLLSPSSSFSSLSLSSASFHRSESKNTSEGAAVRREQETQGKWERGTGKHFRRDIGTDASSTTSEGRVFSLFRSCGVESMATKQVFLTAEPKILPQQTAVLQTSPLIQATYSHVPRFYFPKGAQKTTEETLVGPMKKKHENPHLRVLEGMVIPTAVHTNSEERAAVMSDDVFKRHEVKKVPIAPLKAVEDKCVHMIIRKEFGRLPVPPKIIHGTRPQSSAAKGFIGLNNGMQTRQGLNYRIQLTQAMKRICTQCFGLPKYFAFLIVRILQANVDFGNSGVVKSGRSSSTMALSSPATGSPSASQTEVMVRQLLGFFETYLRGRCIVRRVFEVLLLSSRVATSGSETSTRIGNDWRLVYDGEKQQQRSYLLPDDFRAYIEVLLEHHPGLLFLKQTPDFQSKYLDTVTHRIFYDLDRFNRGRITYAEMERSSFLDSIRQVDATNDINSVLLYFSYEHFYVLYCRFWELDKDRDMLLSRREFMNYAPEGVMNPIIADRVFTGAGRRKACTQKDRINYEDFVWFCLSEEDKSTPTAIRYWFRILDLDGDGLLSAYELRSFYDEMKKTVTSYAPDGAVPFEDILCQIFDMFGLETSCSLRLEEFLAKPEAAAVTFNMVTNVVRFLQFEQKDPFVTHQNRLEGGLEQSAWDRFARAEYGRLSNAMRKE</sequence>
<feature type="region of interest" description="Disordered" evidence="3">
    <location>
        <begin position="34"/>
        <end position="66"/>
    </location>
</feature>
<dbReference type="InterPro" id="IPR041534">
    <property type="entry name" value="EF-hand_13"/>
</dbReference>
<dbReference type="VEuPathDB" id="TriTrypDB:TcCLB.510057.4"/>
<dbReference type="Pfam" id="PF17958">
    <property type="entry name" value="EF-hand_13"/>
    <property type="match status" value="1"/>
</dbReference>
<dbReference type="FunFam" id="1.10.238.220:FF:000003">
    <property type="entry name" value="Phosphoprotein phosphatase 2A regulatory subunit"/>
    <property type="match status" value="1"/>
</dbReference>
<dbReference type="InterPro" id="IPR011992">
    <property type="entry name" value="EF-hand-dom_pair"/>
</dbReference>
<dbReference type="VEuPathDB" id="TriTrypDB:TcCLB.503967.4"/>
<dbReference type="Gene3D" id="1.10.238.220">
    <property type="match status" value="1"/>
</dbReference>
<name>A0A2V2VK33_TRYCR</name>
<dbReference type="PANTHER" id="PTHR14095:SF0">
    <property type="entry name" value="MIP22305P"/>
    <property type="match status" value="1"/>
</dbReference>
<dbReference type="Gene3D" id="1.10.238.10">
    <property type="entry name" value="EF-hand"/>
    <property type="match status" value="1"/>
</dbReference>
<dbReference type="AlphaFoldDB" id="A0A2V2VK33"/>
<feature type="region of interest" description="Disordered" evidence="3">
    <location>
        <begin position="299"/>
        <end position="341"/>
    </location>
</feature>
<evidence type="ECO:0000256" key="2">
    <source>
        <dbReference type="ARBA" id="ARBA00022837"/>
    </source>
</evidence>
<evidence type="ECO:0000256" key="3">
    <source>
        <dbReference type="SAM" id="MobiDB-lite"/>
    </source>
</evidence>